<dbReference type="SMART" id="SM00849">
    <property type="entry name" value="Lactamase_B"/>
    <property type="match status" value="1"/>
</dbReference>
<dbReference type="InterPro" id="IPR036866">
    <property type="entry name" value="RibonucZ/Hydroxyglut_hydro"/>
</dbReference>
<evidence type="ECO:0000313" key="9">
    <source>
        <dbReference type="EMBL" id="QHT63617.1"/>
    </source>
</evidence>
<keyword evidence="3 9" id="KW-0378">Hydrolase</keyword>
<dbReference type="PANTHER" id="PTHR46233:SF3">
    <property type="entry name" value="HYDROXYACYLGLUTATHIONE HYDROLASE GLOC"/>
    <property type="match status" value="1"/>
</dbReference>
<dbReference type="SUPFAM" id="SSF56281">
    <property type="entry name" value="Metallo-hydrolase/oxidoreductase"/>
    <property type="match status" value="1"/>
</dbReference>
<dbReference type="InterPro" id="IPR051453">
    <property type="entry name" value="MBL_Glyoxalase_II"/>
</dbReference>
<keyword evidence="2" id="KW-0479">Metal-binding</keyword>
<organism evidence="9 10">
    <name type="scientific">Paenibacillus lycopersici</name>
    <dbReference type="NCBI Taxonomy" id="2704462"/>
    <lineage>
        <taxon>Bacteria</taxon>
        <taxon>Bacillati</taxon>
        <taxon>Bacillota</taxon>
        <taxon>Bacilli</taxon>
        <taxon>Bacillales</taxon>
        <taxon>Paenibacillaceae</taxon>
        <taxon>Paenibacillus</taxon>
    </lineage>
</organism>
<dbReference type="Pfam" id="PF00753">
    <property type="entry name" value="Lactamase_B"/>
    <property type="match status" value="1"/>
</dbReference>
<comment type="catalytic activity">
    <reaction evidence="5">
        <text>3',5'-cyclic CMP + H2O = CMP + H(+)</text>
        <dbReference type="Rhea" id="RHEA:72675"/>
        <dbReference type="ChEBI" id="CHEBI:15377"/>
        <dbReference type="ChEBI" id="CHEBI:15378"/>
        <dbReference type="ChEBI" id="CHEBI:58003"/>
        <dbReference type="ChEBI" id="CHEBI:60377"/>
    </reaction>
    <physiologicalReaction direction="left-to-right" evidence="5">
        <dbReference type="Rhea" id="RHEA:72676"/>
    </physiologicalReaction>
</comment>
<dbReference type="RefSeq" id="WP_162360176.1">
    <property type="nucleotide sequence ID" value="NZ_CP048209.1"/>
</dbReference>
<evidence type="ECO:0000256" key="1">
    <source>
        <dbReference type="ARBA" id="ARBA00001947"/>
    </source>
</evidence>
<keyword evidence="4" id="KW-0862">Zinc</keyword>
<comment type="catalytic activity">
    <reaction evidence="7">
        <text>3',5'-cyclic UMP + H2O = UMP + H(+)</text>
        <dbReference type="Rhea" id="RHEA:70575"/>
        <dbReference type="ChEBI" id="CHEBI:15377"/>
        <dbReference type="ChEBI" id="CHEBI:15378"/>
        <dbReference type="ChEBI" id="CHEBI:57865"/>
        <dbReference type="ChEBI" id="CHEBI:184387"/>
    </reaction>
    <physiologicalReaction direction="left-to-right" evidence="7">
        <dbReference type="Rhea" id="RHEA:70576"/>
    </physiologicalReaction>
</comment>
<evidence type="ECO:0000256" key="7">
    <source>
        <dbReference type="ARBA" id="ARBA00048505"/>
    </source>
</evidence>
<dbReference type="PANTHER" id="PTHR46233">
    <property type="entry name" value="HYDROXYACYLGLUTATHIONE HYDROLASE GLOC"/>
    <property type="match status" value="1"/>
</dbReference>
<keyword evidence="10" id="KW-1185">Reference proteome</keyword>
<evidence type="ECO:0000259" key="8">
    <source>
        <dbReference type="SMART" id="SM00849"/>
    </source>
</evidence>
<dbReference type="Proteomes" id="UP000476064">
    <property type="component" value="Chromosome"/>
</dbReference>
<dbReference type="EMBL" id="CP048209">
    <property type="protein sequence ID" value="QHT63617.1"/>
    <property type="molecule type" value="Genomic_DNA"/>
</dbReference>
<evidence type="ECO:0000256" key="4">
    <source>
        <dbReference type="ARBA" id="ARBA00022833"/>
    </source>
</evidence>
<comment type="cofactor">
    <cofactor evidence="1">
        <name>Zn(2+)</name>
        <dbReference type="ChEBI" id="CHEBI:29105"/>
    </cofactor>
</comment>
<evidence type="ECO:0000256" key="6">
    <source>
        <dbReference type="ARBA" id="ARBA00034301"/>
    </source>
</evidence>
<protein>
    <submittedName>
        <fullName evidence="9">MBL fold metallo-hydrolase</fullName>
    </submittedName>
</protein>
<feature type="domain" description="Metallo-beta-lactamase" evidence="8">
    <location>
        <begin position="18"/>
        <end position="211"/>
    </location>
</feature>
<dbReference type="GO" id="GO:0016787">
    <property type="term" value="F:hydrolase activity"/>
    <property type="evidence" value="ECO:0007669"/>
    <property type="project" value="UniProtKB-KW"/>
</dbReference>
<evidence type="ECO:0000256" key="3">
    <source>
        <dbReference type="ARBA" id="ARBA00022801"/>
    </source>
</evidence>
<reference evidence="9 10" key="1">
    <citation type="submission" date="2020-01" db="EMBL/GenBank/DDBJ databases">
        <title>Paenibacillus sp. nov., isolated from tomato rhizosphere.</title>
        <authorList>
            <person name="Weon H.-Y."/>
            <person name="Lee S.A."/>
        </authorList>
    </citation>
    <scope>NUCLEOTIDE SEQUENCE [LARGE SCALE GENOMIC DNA]</scope>
    <source>
        <strain evidence="9 10">12200R-189</strain>
    </source>
</reference>
<dbReference type="AlphaFoldDB" id="A0A6C0G3Z2"/>
<gene>
    <name evidence="9" type="ORF">GXP70_29135</name>
</gene>
<dbReference type="GO" id="GO:0046872">
    <property type="term" value="F:metal ion binding"/>
    <property type="evidence" value="ECO:0007669"/>
    <property type="project" value="UniProtKB-KW"/>
</dbReference>
<sequence>MIILQEGALTIFESALYKTTSTVIQTEDAVLVVDPCWLPGEVEEIRRYANEAAAGGKHKYVLFTHSDFDHILGYGAFPDAEIIASAALAGKSEEARAAVVEQIRAFDDDYYLERNYTMRYPSVTHAVAHDGQQLALGASESLRLTFYLSPGHNDDGLFTVVEPLGLLLAGDYWSDVEFPYIYHSSTLYETSLVKLDTMLSRHNVMRLIPGHGASTTDRAEIMRRQIASLAYIAAMRTAVRAADQQAVDELIEGCRYPRNMRKFHRANQTLFERELGVGQQEG</sequence>
<dbReference type="Gene3D" id="3.60.15.10">
    <property type="entry name" value="Ribonuclease Z/Hydroxyacylglutathione hydrolase-like"/>
    <property type="match status" value="1"/>
</dbReference>
<dbReference type="KEGG" id="plyc:GXP70_29135"/>
<accession>A0A6C0G3Z2</accession>
<dbReference type="InterPro" id="IPR001279">
    <property type="entry name" value="Metallo-B-lactamas"/>
</dbReference>
<proteinExistence type="predicted"/>
<comment type="function">
    <text evidence="6">Counteracts the endogenous Pycsar antiviral defense system. Phosphodiesterase that enables metal-dependent hydrolysis of host cyclic nucleotide Pycsar defense signals such as cCMP and cUMP.</text>
</comment>
<evidence type="ECO:0000313" key="10">
    <source>
        <dbReference type="Proteomes" id="UP000476064"/>
    </source>
</evidence>
<evidence type="ECO:0000256" key="5">
    <source>
        <dbReference type="ARBA" id="ARBA00034221"/>
    </source>
</evidence>
<name>A0A6C0G3Z2_9BACL</name>
<evidence type="ECO:0000256" key="2">
    <source>
        <dbReference type="ARBA" id="ARBA00022723"/>
    </source>
</evidence>